<proteinExistence type="inferred from homology"/>
<feature type="compositionally biased region" description="Low complexity" evidence="13">
    <location>
        <begin position="1"/>
        <end position="13"/>
    </location>
</feature>
<feature type="region of interest" description="Disordered" evidence="13">
    <location>
        <begin position="1"/>
        <end position="50"/>
    </location>
</feature>
<comment type="function">
    <text evidence="2">Catalyzes the reduction of sulfite to sulfide, a step in the biosynthesis of sulfur-containing amino acids and cofactors.</text>
</comment>
<evidence type="ECO:0000256" key="1">
    <source>
        <dbReference type="ARBA" id="ARBA00001966"/>
    </source>
</evidence>
<evidence type="ECO:0000313" key="16">
    <source>
        <dbReference type="EMBL" id="MEN2744080.1"/>
    </source>
</evidence>
<dbReference type="InterPro" id="IPR005117">
    <property type="entry name" value="NiRdtase/SiRdtase_haem-b_fer"/>
</dbReference>
<dbReference type="InterPro" id="IPR006067">
    <property type="entry name" value="NO2/SO3_Rdtase_4Fe4S_dom"/>
</dbReference>
<feature type="domain" description="Nitrite/Sulfite reductase ferredoxin-like" evidence="15">
    <location>
        <begin position="103"/>
        <end position="168"/>
    </location>
</feature>
<evidence type="ECO:0000256" key="3">
    <source>
        <dbReference type="ARBA" id="ARBA00010429"/>
    </source>
</evidence>
<dbReference type="PANTHER" id="PTHR32439">
    <property type="entry name" value="FERREDOXIN--NITRITE REDUCTASE, CHLOROPLASTIC"/>
    <property type="match status" value="1"/>
</dbReference>
<evidence type="ECO:0000256" key="8">
    <source>
        <dbReference type="ARBA" id="ARBA00022784"/>
    </source>
</evidence>
<keyword evidence="8" id="KW-0883">Thioether bond</keyword>
<keyword evidence="6" id="KW-0349">Heme</keyword>
<evidence type="ECO:0000256" key="11">
    <source>
        <dbReference type="ARBA" id="ARBA00023014"/>
    </source>
</evidence>
<accession>A0ABU9X0W0</accession>
<dbReference type="SUPFAM" id="SSF56014">
    <property type="entry name" value="Nitrite and sulphite reductase 4Fe-4S domain-like"/>
    <property type="match status" value="2"/>
</dbReference>
<keyword evidence="17" id="KW-1185">Reference proteome</keyword>
<keyword evidence="5" id="KW-0004">4Fe-4S</keyword>
<dbReference type="InterPro" id="IPR051329">
    <property type="entry name" value="NIR_SIR_4Fe-4S"/>
</dbReference>
<evidence type="ECO:0000256" key="5">
    <source>
        <dbReference type="ARBA" id="ARBA00022485"/>
    </source>
</evidence>
<dbReference type="Pfam" id="PF01077">
    <property type="entry name" value="NIR_SIR"/>
    <property type="match status" value="2"/>
</dbReference>
<dbReference type="RefSeq" id="WP_345883867.1">
    <property type="nucleotide sequence ID" value="NZ_JBDFRB010000004.1"/>
</dbReference>
<evidence type="ECO:0000256" key="2">
    <source>
        <dbReference type="ARBA" id="ARBA00003247"/>
    </source>
</evidence>
<dbReference type="PROSITE" id="PS00365">
    <property type="entry name" value="NIR_SIR"/>
    <property type="match status" value="1"/>
</dbReference>
<dbReference type="InterPro" id="IPR036136">
    <property type="entry name" value="Nit/Sulf_reduc_fer-like_dom_sf"/>
</dbReference>
<feature type="domain" description="Nitrite/sulphite reductase 4Fe-4S" evidence="14">
    <location>
        <begin position="177"/>
        <end position="329"/>
    </location>
</feature>
<keyword evidence="10" id="KW-0408">Iron</keyword>
<evidence type="ECO:0000259" key="15">
    <source>
        <dbReference type="Pfam" id="PF03460"/>
    </source>
</evidence>
<dbReference type="EMBL" id="JBDFRB010000004">
    <property type="protein sequence ID" value="MEN2744080.1"/>
    <property type="molecule type" value="Genomic_DNA"/>
</dbReference>
<dbReference type="PANTHER" id="PTHR32439:SF0">
    <property type="entry name" value="FERREDOXIN--NITRITE REDUCTASE, CHLOROPLASTIC"/>
    <property type="match status" value="1"/>
</dbReference>
<gene>
    <name evidence="16" type="ORF">ABCQ75_05945</name>
</gene>
<reference evidence="16 17" key="1">
    <citation type="submission" date="2024-05" db="EMBL/GenBank/DDBJ databases">
        <title>Sinomonas sp. nov., isolated from a waste landfill.</title>
        <authorList>
            <person name="Zhao Y."/>
        </authorList>
    </citation>
    <scope>NUCLEOTIDE SEQUENCE [LARGE SCALE GENOMIC DNA]</scope>
    <source>
        <strain evidence="16 17">CCTCC AB2014300</strain>
    </source>
</reference>
<dbReference type="SUPFAM" id="SSF55124">
    <property type="entry name" value="Nitrite/Sulfite reductase N-terminal domain-like"/>
    <property type="match status" value="2"/>
</dbReference>
<dbReference type="InterPro" id="IPR006066">
    <property type="entry name" value="NO2/SO3_Rdtase_FeS/sirohaem_BS"/>
</dbReference>
<keyword evidence="11" id="KW-0411">Iron-sulfur</keyword>
<dbReference type="Pfam" id="PF03460">
    <property type="entry name" value="NIR_SIR_ferr"/>
    <property type="match status" value="2"/>
</dbReference>
<keyword evidence="9 16" id="KW-0560">Oxidoreductase</keyword>
<evidence type="ECO:0000256" key="6">
    <source>
        <dbReference type="ARBA" id="ARBA00022617"/>
    </source>
</evidence>
<dbReference type="Gene3D" id="3.30.413.10">
    <property type="entry name" value="Sulfite Reductase Hemoprotein, domain 1"/>
    <property type="match status" value="2"/>
</dbReference>
<sequence>MTETAAPATAARPETPRPARPRASKPNGQWKVDGTAPLNANEQWKQEDGGLSVRERIETIYAQGGFDSIDPTDLHGRFRWWGLYTQRKPGIDGGKTATLEPHELEDRYFMMRVRIDGGALTTEQLRVIGQISVDFARGTADITDRQNIQLHWVEVEDVPEIWRRLEAVGLHTTEACGDVPRVILGSPVAGIAADEILDPTPQIREIAERYIGDESFANLPRKFKSAITGHPSQDVVHEINDIALVGVVHPELGPGYDLWVGGGLSTAAHLAVRLGTFVEPSRAAEVWAGVTGIFRDYGYRRLRNRARLKYLVQDWGAEKFRQVLETEYLSAPLPDGPAAVKPPTPGDHVGVHAQKDGKFYVGATPTVGRVSGEVLLELADLIEAHGSQRLRTTPHQKLVVLDIEEDRVDSLVAGLEEIGLYANPSPWRRSTIACTGIEYCKLAIVDTKDTATAAVAELEKRFEADPAKDGNGANALLKPLTLHVNGCPNSCARIQTADIGLKGQLLPDGNGGQTPGFQVHLGGGLASDTREEAGTGRTVRGLKVTAEDLPDYVERVTRRYLADRTGEAQTFAEWALAADEEALQ</sequence>
<evidence type="ECO:0000256" key="10">
    <source>
        <dbReference type="ARBA" id="ARBA00023004"/>
    </source>
</evidence>
<feature type="domain" description="Nitrite/Sulfite reductase ferredoxin-like" evidence="15">
    <location>
        <begin position="352"/>
        <end position="417"/>
    </location>
</feature>
<protein>
    <recommendedName>
        <fullName evidence="4">assimilatory sulfite reductase (ferredoxin)</fullName>
        <ecNumber evidence="4">1.8.7.1</ecNumber>
    </recommendedName>
</protein>
<dbReference type="Gene3D" id="3.90.480.20">
    <property type="match status" value="1"/>
</dbReference>
<evidence type="ECO:0000313" key="17">
    <source>
        <dbReference type="Proteomes" id="UP001422074"/>
    </source>
</evidence>
<name>A0ABU9X0W0_9MICC</name>
<comment type="similarity">
    <text evidence="3">Belongs to the nitrite and sulfite reductase 4Fe-4S domain family.</text>
</comment>
<evidence type="ECO:0000256" key="13">
    <source>
        <dbReference type="SAM" id="MobiDB-lite"/>
    </source>
</evidence>
<evidence type="ECO:0000259" key="14">
    <source>
        <dbReference type="Pfam" id="PF01077"/>
    </source>
</evidence>
<evidence type="ECO:0000256" key="9">
    <source>
        <dbReference type="ARBA" id="ARBA00023002"/>
    </source>
</evidence>
<dbReference type="EC" id="1.8.7.1" evidence="4"/>
<comment type="caution">
    <text evidence="16">The sequence shown here is derived from an EMBL/GenBank/DDBJ whole genome shotgun (WGS) entry which is preliminary data.</text>
</comment>
<comment type="cofactor">
    <cofactor evidence="1">
        <name>[4Fe-4S] cluster</name>
        <dbReference type="ChEBI" id="CHEBI:49883"/>
    </cofactor>
</comment>
<comment type="catalytic activity">
    <reaction evidence="12">
        <text>hydrogen sulfide + 6 oxidized [2Fe-2S]-[ferredoxin] + 3 H2O = sulfite + 6 reduced [2Fe-2S]-[ferredoxin] + 7 H(+)</text>
        <dbReference type="Rhea" id="RHEA:23132"/>
        <dbReference type="Rhea" id="RHEA-COMP:10000"/>
        <dbReference type="Rhea" id="RHEA-COMP:10001"/>
        <dbReference type="ChEBI" id="CHEBI:15377"/>
        <dbReference type="ChEBI" id="CHEBI:15378"/>
        <dbReference type="ChEBI" id="CHEBI:17359"/>
        <dbReference type="ChEBI" id="CHEBI:29919"/>
        <dbReference type="ChEBI" id="CHEBI:33737"/>
        <dbReference type="ChEBI" id="CHEBI:33738"/>
        <dbReference type="EC" id="1.8.7.1"/>
    </reaction>
</comment>
<dbReference type="InterPro" id="IPR045854">
    <property type="entry name" value="NO2/SO3_Rdtase_4Fe4S_sf"/>
</dbReference>
<evidence type="ECO:0000256" key="12">
    <source>
        <dbReference type="ARBA" id="ARBA00049518"/>
    </source>
</evidence>
<feature type="domain" description="Nitrite/sulphite reductase 4Fe-4S" evidence="14">
    <location>
        <begin position="429"/>
        <end position="565"/>
    </location>
</feature>
<dbReference type="GO" id="GO:0050311">
    <property type="term" value="F:sulfite reductase (ferredoxin) activity"/>
    <property type="evidence" value="ECO:0007669"/>
    <property type="project" value="UniProtKB-EC"/>
</dbReference>
<evidence type="ECO:0000256" key="7">
    <source>
        <dbReference type="ARBA" id="ARBA00022723"/>
    </source>
</evidence>
<organism evidence="16 17">
    <name type="scientific">Sinomonas halotolerans</name>
    <dbReference type="NCBI Taxonomy" id="1644133"/>
    <lineage>
        <taxon>Bacteria</taxon>
        <taxon>Bacillati</taxon>
        <taxon>Actinomycetota</taxon>
        <taxon>Actinomycetes</taxon>
        <taxon>Micrococcales</taxon>
        <taxon>Micrococcaceae</taxon>
        <taxon>Sinomonas</taxon>
    </lineage>
</organism>
<evidence type="ECO:0000256" key="4">
    <source>
        <dbReference type="ARBA" id="ARBA00012353"/>
    </source>
</evidence>
<dbReference type="Proteomes" id="UP001422074">
    <property type="component" value="Unassembled WGS sequence"/>
</dbReference>
<keyword evidence="7" id="KW-0479">Metal-binding</keyword>